<dbReference type="Proteomes" id="UP000758155">
    <property type="component" value="Unassembled WGS sequence"/>
</dbReference>
<proteinExistence type="predicted"/>
<dbReference type="AlphaFoldDB" id="A0A9P4WK67"/>
<accession>A0A9P4WK67</accession>
<protein>
    <recommendedName>
        <fullName evidence="3">Multiple myeloma tumor-associated protein 2-like N-terminal domain-containing protein</fullName>
    </recommendedName>
</protein>
<organism evidence="4 5">
    <name type="scientific">Didymella heteroderae</name>
    <dbReference type="NCBI Taxonomy" id="1769908"/>
    <lineage>
        <taxon>Eukaryota</taxon>
        <taxon>Fungi</taxon>
        <taxon>Dikarya</taxon>
        <taxon>Ascomycota</taxon>
        <taxon>Pezizomycotina</taxon>
        <taxon>Dothideomycetes</taxon>
        <taxon>Pleosporomycetidae</taxon>
        <taxon>Pleosporales</taxon>
        <taxon>Pleosporineae</taxon>
        <taxon>Didymellaceae</taxon>
        <taxon>Didymella</taxon>
    </lineage>
</organism>
<gene>
    <name evidence="4" type="ORF">E8E12_006674</name>
</gene>
<dbReference type="InterPro" id="IPR039207">
    <property type="entry name" value="MMTAG2-like"/>
</dbReference>
<feature type="region of interest" description="Disordered" evidence="2">
    <location>
        <begin position="175"/>
        <end position="200"/>
    </location>
</feature>
<feature type="region of interest" description="Disordered" evidence="2">
    <location>
        <begin position="669"/>
        <end position="688"/>
    </location>
</feature>
<feature type="coiled-coil region" evidence="1">
    <location>
        <begin position="59"/>
        <end position="86"/>
    </location>
</feature>
<feature type="region of interest" description="Disordered" evidence="2">
    <location>
        <begin position="625"/>
        <end position="663"/>
    </location>
</feature>
<evidence type="ECO:0000313" key="5">
    <source>
        <dbReference type="Proteomes" id="UP000758155"/>
    </source>
</evidence>
<feature type="compositionally biased region" description="Polar residues" evidence="2">
    <location>
        <begin position="644"/>
        <end position="658"/>
    </location>
</feature>
<dbReference type="InterPro" id="IPR019315">
    <property type="entry name" value="MMTA2_N"/>
</dbReference>
<feature type="region of interest" description="Disordered" evidence="2">
    <location>
        <begin position="117"/>
        <end position="155"/>
    </location>
</feature>
<evidence type="ECO:0000259" key="3">
    <source>
        <dbReference type="Pfam" id="PF10159"/>
    </source>
</evidence>
<reference evidence="4" key="1">
    <citation type="submission" date="2019-04" db="EMBL/GenBank/DDBJ databases">
        <title>Sequencing of skin fungus with MAO and IRED activity.</title>
        <authorList>
            <person name="Marsaioli A.J."/>
            <person name="Bonatto J.M.C."/>
            <person name="Reis Junior O."/>
        </authorList>
    </citation>
    <scope>NUCLEOTIDE SEQUENCE</scope>
    <source>
        <strain evidence="4">28M1</strain>
    </source>
</reference>
<comment type="caution">
    <text evidence="4">The sequence shown here is derived from an EMBL/GenBank/DDBJ whole genome shotgun (WGS) entry which is preliminary data.</text>
</comment>
<keyword evidence="5" id="KW-1185">Reference proteome</keyword>
<feature type="region of interest" description="Disordered" evidence="2">
    <location>
        <begin position="289"/>
        <end position="309"/>
    </location>
</feature>
<evidence type="ECO:0000313" key="4">
    <source>
        <dbReference type="EMBL" id="KAF3034928.1"/>
    </source>
</evidence>
<dbReference type="OrthoDB" id="3799875at2759"/>
<evidence type="ECO:0000256" key="1">
    <source>
        <dbReference type="SAM" id="Coils"/>
    </source>
</evidence>
<feature type="compositionally biased region" description="Basic residues" evidence="2">
    <location>
        <begin position="131"/>
        <end position="140"/>
    </location>
</feature>
<name>A0A9P4WK67_9PLEO</name>
<feature type="compositionally biased region" description="Basic and acidic residues" evidence="2">
    <location>
        <begin position="117"/>
        <end position="130"/>
    </location>
</feature>
<feature type="compositionally biased region" description="Basic and acidic residues" evidence="2">
    <location>
        <begin position="829"/>
        <end position="872"/>
    </location>
</feature>
<dbReference type="EMBL" id="SWKV01000063">
    <property type="protein sequence ID" value="KAF3034928.1"/>
    <property type="molecule type" value="Genomic_DNA"/>
</dbReference>
<feature type="region of interest" description="Disordered" evidence="2">
    <location>
        <begin position="816"/>
        <end position="872"/>
    </location>
</feature>
<dbReference type="Pfam" id="PF10159">
    <property type="entry name" value="MMtag"/>
    <property type="match status" value="1"/>
</dbReference>
<dbReference type="PANTHER" id="PTHR14580:SF0">
    <property type="entry name" value="MULTIPLE MYELOMA TUMOR-ASSOCIATED PROTEIN 2"/>
    <property type="match status" value="1"/>
</dbReference>
<evidence type="ECO:0000256" key="2">
    <source>
        <dbReference type="SAM" id="MobiDB-lite"/>
    </source>
</evidence>
<keyword evidence="1" id="KW-0175">Coiled coil</keyword>
<dbReference type="PANTHER" id="PTHR14580">
    <property type="entry name" value="MULTIPLE MYELOMA TUMOR-ASSOCIATED PROTEIN 2 FAMILY MEMBER"/>
    <property type="match status" value="1"/>
</dbReference>
<sequence length="872" mass="98257">MDLLQTVRKEGSRGGRAEFKWEDVKNDAQRENYLGHSLMAPVGRWQQNKDLTWYAKGDAESKEAEAARIKEEKRKLKEAEEDAMLAAMGLPVPVRNNANLTPLGERAHEADVKEAIEEKAKDGDGEDRAKRREKKDRSRRHRDDGDRTAIAQGLATGGEMVTKILKMTSQFNPGDACRSELKSTSLEAPPETSKGSNSAYAHPEKVLSLEELYEVRFLTSFLFWTKTIDSDSGETKQVEGGNGDKTTSDVLTALTHVFVRKDELVALTTKDALNIRACFGEYDDYAESDAKDDDDDLNDGAELESLQADDGSKEAALIASTNVREVDRFHLEIPRFTYPPLDIEILPSISKIAEVDSMTTWLLSRTTDRLNSGHPKTDITFQEHIGNVMTLIKDIHESEEAGRPDTLGTEDRDLFKYTTLTGTKVKAASRGITPTFVECLEYIPRERDEVCRALTETELLILINVVHALKAVERDEVHAADLCRATTWKDAQANHESEVLDDVTIVANRLASLKRHEEFRFDAEFMVLFQSVIAGVVMNVRHSLEDLMFWKKHTQLNRQRALVEESLENDDFTTMANDLILAVGMLVDRAGEWLRVLHTLTQTLRPFAKTNFRCLREFYDLKNSMPGEQKVQKQSPPRPGPSVEPSNPRTPTTPSKTGAPQDASPLVEMMESSPAPEGFQPPGSEGTDDLAEAIDKMEVDEKDRHDPYDKRVSEIMLHAKVSLVKATMPFKDEQLFIKKFLDDFVMPTGKELTPEQIDKIVKWTKVHGRGLSYRHLNPASEMKMFTGTYHCETVMLVLFLLEMFWDEIVDPEPNLDSEDPSYVLNDSIGKSDRGRASPRDKATEEMEDKARKEREAAAKIEADTDAKMEDTA</sequence>
<feature type="compositionally biased region" description="Acidic residues" evidence="2">
    <location>
        <begin position="289"/>
        <end position="302"/>
    </location>
</feature>
<feature type="domain" description="Multiple myeloma tumor-associated protein 2-like N-terminal" evidence="3">
    <location>
        <begin position="11"/>
        <end position="89"/>
    </location>
</feature>